<keyword evidence="4" id="KW-1185">Reference proteome</keyword>
<comment type="caution">
    <text evidence="3">The sequence shown here is derived from an EMBL/GenBank/DDBJ whole genome shotgun (WGS) entry which is preliminary data.</text>
</comment>
<keyword evidence="1" id="KW-1133">Transmembrane helix</keyword>
<reference evidence="3 4" key="1">
    <citation type="submission" date="2023-06" db="EMBL/GenBank/DDBJ databases">
        <title>Identification and characterization of horizontal gene transfer across gut microbiota members of farm animals based on homology search.</title>
        <authorList>
            <person name="Schwarzerova J."/>
            <person name="Nykrynova M."/>
            <person name="Jureckova K."/>
            <person name="Cejkova D."/>
            <person name="Rychlik I."/>
        </authorList>
    </citation>
    <scope>NUCLEOTIDE SEQUENCE [LARGE SCALE GENOMIC DNA]</scope>
    <source>
        <strain evidence="3 4">ET340</strain>
    </source>
</reference>
<evidence type="ECO:0000256" key="2">
    <source>
        <dbReference type="SAM" id="SignalP"/>
    </source>
</evidence>
<dbReference type="EMBL" id="JAUDCL010000066">
    <property type="protein sequence ID" value="MDM8202721.1"/>
    <property type="molecule type" value="Genomic_DNA"/>
</dbReference>
<evidence type="ECO:0000313" key="3">
    <source>
        <dbReference type="EMBL" id="MDM8202721.1"/>
    </source>
</evidence>
<organism evidence="3 4">
    <name type="scientific">Allofournierella massiliensis</name>
    <dbReference type="NCBI Taxonomy" id="1650663"/>
    <lineage>
        <taxon>Bacteria</taxon>
        <taxon>Bacillati</taxon>
        <taxon>Bacillota</taxon>
        <taxon>Clostridia</taxon>
        <taxon>Eubacteriales</taxon>
        <taxon>Oscillospiraceae</taxon>
        <taxon>Allofournierella</taxon>
    </lineage>
</organism>
<proteinExistence type="predicted"/>
<keyword evidence="2" id="KW-0732">Signal</keyword>
<dbReference type="Proteomes" id="UP001529380">
    <property type="component" value="Unassembled WGS sequence"/>
</dbReference>
<reference evidence="3 4" key="3">
    <citation type="submission" date="2023-06" db="EMBL/GenBank/DDBJ databases">
        <authorList>
            <person name="Zeman M."/>
            <person name="Kubasova T."/>
            <person name="Jahodarova E."/>
            <person name="Nykrynova M."/>
            <person name="Rychlik I."/>
        </authorList>
    </citation>
    <scope>NUCLEOTIDE SEQUENCE [LARGE SCALE GENOMIC DNA]</scope>
    <source>
        <strain evidence="3 4">ET340</strain>
    </source>
</reference>
<feature type="signal peptide" evidence="2">
    <location>
        <begin position="1"/>
        <end position="24"/>
    </location>
</feature>
<evidence type="ECO:0000256" key="1">
    <source>
        <dbReference type="SAM" id="Phobius"/>
    </source>
</evidence>
<accession>A0ABT7UV14</accession>
<feature type="transmembrane region" description="Helical" evidence="1">
    <location>
        <begin position="122"/>
        <end position="147"/>
    </location>
</feature>
<keyword evidence="1" id="KW-0472">Membrane</keyword>
<reference evidence="4" key="2">
    <citation type="submission" date="2023-06" db="EMBL/GenBank/DDBJ databases">
        <title>Identification and characterization of horizontal gene transfer across gut microbiota members of farm animals based on homology search.</title>
        <authorList>
            <person name="Zeman M."/>
            <person name="Kubasova T."/>
            <person name="Jahodarova E."/>
            <person name="Nykrynova M."/>
            <person name="Rychlik I."/>
        </authorList>
    </citation>
    <scope>NUCLEOTIDE SEQUENCE [LARGE SCALE GENOMIC DNA]</scope>
    <source>
        <strain evidence="4">ET340</strain>
    </source>
</reference>
<feature type="chain" id="PRO_5045958927" evidence="2">
    <location>
        <begin position="25"/>
        <end position="153"/>
    </location>
</feature>
<sequence length="153" mass="16573">MKAKATILLVLLCLCIFMGQTVHADTDGTEIQILEPSYLEIQLGIDWAGTEFQLRTDMGLYPDTIQVDPNGILHLEIGGSKNYFLSNMTDDTLTVTLPEETGASSTLAQEDQCATNADKETWPIFVMVGILIFAIGICVGIGGGIAYSNIGRR</sequence>
<keyword evidence="1" id="KW-0812">Transmembrane</keyword>
<evidence type="ECO:0000313" key="4">
    <source>
        <dbReference type="Proteomes" id="UP001529380"/>
    </source>
</evidence>
<gene>
    <name evidence="3" type="ORF">QUW08_15695</name>
</gene>
<protein>
    <submittedName>
        <fullName evidence="3">Uncharacterized protein</fullName>
    </submittedName>
</protein>
<dbReference type="RefSeq" id="WP_289600925.1">
    <property type="nucleotide sequence ID" value="NZ_JAUDCL010000066.1"/>
</dbReference>
<name>A0ABT7UV14_9FIRM</name>